<proteinExistence type="predicted"/>
<sequence>MLKFLTLKPEAFGLDISDLSLKIVKLKKKRGVFSLASYGEEKINPGLIKGGEIKDEEALVKIIKNALAKVQGEKLETKYVVASLPEEKAFLQVIQMPRLSEEDLKSAVIYEAENYIPLPIEEVYLDSQIVPPVYNQLPERSEGGRRTNVLRPDHLDVLIAALPKKTVDPYISCLKKANLKPLALEIESLAIARALIKNETTDSPVLLIDLGETRTGFVVFSGHSLRFTSSVPVCSQSFTEIISKALKVNLAEAEKLKIEYGLQTDAKEKGSQVFEALIPALSDLIEQIKRYLSYYQTHASHEHLLPDGKGVAKILLCGGGANLKGLPEFLNTYFKIPVEIGNPWINILPEPQKEVLELPLEKSLSYATALGLALRGVRE</sequence>
<dbReference type="SUPFAM" id="SSF53067">
    <property type="entry name" value="Actin-like ATPase domain"/>
    <property type="match status" value="2"/>
</dbReference>
<dbReference type="Gene3D" id="3.30.420.40">
    <property type="match status" value="2"/>
</dbReference>
<dbReference type="Gene3D" id="3.30.1490.300">
    <property type="match status" value="1"/>
</dbReference>
<comment type="caution">
    <text evidence="1">The sequence shown here is derived from an EMBL/GenBank/DDBJ whole genome shotgun (WGS) entry which is preliminary data.</text>
</comment>
<dbReference type="Proteomes" id="UP000230778">
    <property type="component" value="Unassembled WGS sequence"/>
</dbReference>
<dbReference type="InterPro" id="IPR043129">
    <property type="entry name" value="ATPase_NBD"/>
</dbReference>
<dbReference type="EMBL" id="PCUC01000049">
    <property type="protein sequence ID" value="PIQ07324.1"/>
    <property type="molecule type" value="Genomic_DNA"/>
</dbReference>
<dbReference type="AlphaFoldDB" id="A0A2H0FKX1"/>
<dbReference type="Pfam" id="PF11104">
    <property type="entry name" value="PilM_2"/>
    <property type="match status" value="1"/>
</dbReference>
<dbReference type="InterPro" id="IPR005883">
    <property type="entry name" value="PilM"/>
</dbReference>
<dbReference type="PANTHER" id="PTHR32432">
    <property type="entry name" value="CELL DIVISION PROTEIN FTSA-RELATED"/>
    <property type="match status" value="1"/>
</dbReference>
<dbReference type="InterPro" id="IPR050696">
    <property type="entry name" value="FtsA/MreB"/>
</dbReference>
<organism evidence="1 2">
    <name type="scientific">Candidatus Nealsonbacteria bacterium CG18_big_fil_WC_8_21_14_2_50_37_10</name>
    <dbReference type="NCBI Taxonomy" id="1974717"/>
    <lineage>
        <taxon>Bacteria</taxon>
        <taxon>Candidatus Nealsoniibacteriota</taxon>
    </lineage>
</organism>
<dbReference type="CDD" id="cd24049">
    <property type="entry name" value="ASKHA_NBD_PilM"/>
    <property type="match status" value="1"/>
</dbReference>
<accession>A0A2H0FKX1</accession>
<evidence type="ECO:0008006" key="3">
    <source>
        <dbReference type="Google" id="ProtNLM"/>
    </source>
</evidence>
<gene>
    <name evidence="1" type="ORF">COW72_00925</name>
</gene>
<evidence type="ECO:0000313" key="2">
    <source>
        <dbReference type="Proteomes" id="UP000230778"/>
    </source>
</evidence>
<dbReference type="PIRSF" id="PIRSF019169">
    <property type="entry name" value="PilM"/>
    <property type="match status" value="1"/>
</dbReference>
<protein>
    <recommendedName>
        <fullName evidence="3">SHS2 domain-containing protein</fullName>
    </recommendedName>
</protein>
<reference evidence="1 2" key="1">
    <citation type="submission" date="2017-09" db="EMBL/GenBank/DDBJ databases">
        <title>Depth-based differentiation of microbial function through sediment-hosted aquifers and enrichment of novel symbionts in the deep terrestrial subsurface.</title>
        <authorList>
            <person name="Probst A.J."/>
            <person name="Ladd B."/>
            <person name="Jarett J.K."/>
            <person name="Geller-Mcgrath D.E."/>
            <person name="Sieber C.M."/>
            <person name="Emerson J.B."/>
            <person name="Anantharaman K."/>
            <person name="Thomas B.C."/>
            <person name="Malmstrom R."/>
            <person name="Stieglmeier M."/>
            <person name="Klingl A."/>
            <person name="Woyke T."/>
            <person name="Ryan C.M."/>
            <person name="Banfield J.F."/>
        </authorList>
    </citation>
    <scope>NUCLEOTIDE SEQUENCE [LARGE SCALE GENOMIC DNA]</scope>
    <source>
        <strain evidence="1">CG18_big_fil_WC_8_21_14_2_50_37_10</strain>
    </source>
</reference>
<name>A0A2H0FKX1_9BACT</name>
<dbReference type="NCBIfam" id="TIGR01175">
    <property type="entry name" value="pilM"/>
    <property type="match status" value="1"/>
</dbReference>
<dbReference type="PANTHER" id="PTHR32432:SF3">
    <property type="entry name" value="ETHANOLAMINE UTILIZATION PROTEIN EUTJ"/>
    <property type="match status" value="1"/>
</dbReference>
<evidence type="ECO:0000313" key="1">
    <source>
        <dbReference type="EMBL" id="PIQ07324.1"/>
    </source>
</evidence>